<evidence type="ECO:0000259" key="3">
    <source>
        <dbReference type="Pfam" id="PF20439"/>
    </source>
</evidence>
<organism evidence="6 11">
    <name type="scientific">Fusicatenibacter saccharivorans</name>
    <dbReference type="NCBI Taxonomy" id="1150298"/>
    <lineage>
        <taxon>Bacteria</taxon>
        <taxon>Bacillati</taxon>
        <taxon>Bacillota</taxon>
        <taxon>Clostridia</taxon>
        <taxon>Lachnospirales</taxon>
        <taxon>Lachnospiraceae</taxon>
        <taxon>Fusicatenibacter</taxon>
    </lineage>
</organism>
<dbReference type="InterPro" id="IPR027417">
    <property type="entry name" value="P-loop_NTPase"/>
</dbReference>
<dbReference type="InterPro" id="IPR046840">
    <property type="entry name" value="SpoIVA_C"/>
</dbReference>
<reference evidence="7" key="5">
    <citation type="submission" date="2022-01" db="EMBL/GenBank/DDBJ databases">
        <title>Collection of gut derived symbiotic bacterial strains cultured from healthy donors.</title>
        <authorList>
            <person name="Lin H."/>
            <person name="Kohout C."/>
            <person name="Waligurski E."/>
            <person name="Pamer E.G."/>
        </authorList>
    </citation>
    <scope>NUCLEOTIDE SEQUENCE</scope>
    <source>
        <strain evidence="7">DFI.5.49</strain>
    </source>
</reference>
<dbReference type="Proteomes" id="UP000095709">
    <property type="component" value="Unassembled WGS sequence"/>
</dbReference>
<dbReference type="OrthoDB" id="9761464at2"/>
<gene>
    <name evidence="6" type="primary">spoIVA</name>
    <name evidence="4" type="ORF">ERS852406_00705</name>
    <name evidence="5" type="ORF">ERS852498_01728</name>
    <name evidence="8" type="ORF">G5B05_00020</name>
    <name evidence="6" type="ORF">JTJ23_09010</name>
    <name evidence="7" type="ORF">L0N21_02685</name>
</gene>
<dbReference type="STRING" id="1150298.ERS852406_00705"/>
<dbReference type="InterPro" id="IPR046842">
    <property type="entry name" value="SpoIVA_ATPase"/>
</dbReference>
<dbReference type="EMBL" id="JAKNFS010000003">
    <property type="protein sequence ID" value="MCG4764431.1"/>
    <property type="molecule type" value="Genomic_DNA"/>
</dbReference>
<dbReference type="GeneID" id="79854327"/>
<dbReference type="AlphaFoldDB" id="A0A174LC09"/>
<dbReference type="Proteomes" id="UP001199915">
    <property type="component" value="Unassembled WGS sequence"/>
</dbReference>
<keyword evidence="12" id="KW-1185">Reference proteome</keyword>
<evidence type="ECO:0000313" key="8">
    <source>
        <dbReference type="EMBL" id="NSE14837.1"/>
    </source>
</evidence>
<dbReference type="EMBL" id="JAFHBD010000037">
    <property type="protein sequence ID" value="MBN2953718.1"/>
    <property type="molecule type" value="Genomic_DNA"/>
</dbReference>
<proteinExistence type="predicted"/>
<dbReference type="Proteomes" id="UP000768180">
    <property type="component" value="Unassembled WGS sequence"/>
</dbReference>
<evidence type="ECO:0000313" key="10">
    <source>
        <dbReference type="Proteomes" id="UP000095709"/>
    </source>
</evidence>
<dbReference type="GO" id="GO:0043934">
    <property type="term" value="P:sporulation"/>
    <property type="evidence" value="ECO:0007669"/>
    <property type="project" value="InterPro"/>
</dbReference>
<evidence type="ECO:0000259" key="1">
    <source>
        <dbReference type="Pfam" id="PF09547"/>
    </source>
</evidence>
<name>A0A174LC09_9FIRM</name>
<dbReference type="InterPro" id="IPR046841">
    <property type="entry name" value="SpoIVA_middle"/>
</dbReference>
<reference evidence="8" key="3">
    <citation type="submission" date="2020-02" db="EMBL/GenBank/DDBJ databases">
        <authorList>
            <person name="Littmann E."/>
            <person name="Sorbara M."/>
        </authorList>
    </citation>
    <scope>NUCLEOTIDE SEQUENCE</scope>
    <source>
        <strain evidence="8">MSK.14.54</strain>
    </source>
</reference>
<evidence type="ECO:0000313" key="7">
    <source>
        <dbReference type="EMBL" id="MCG4764431.1"/>
    </source>
</evidence>
<feature type="domain" description="Sporulation stage IV protein A C-terminal" evidence="3">
    <location>
        <begin position="415"/>
        <end position="489"/>
    </location>
</feature>
<reference evidence="9 10" key="1">
    <citation type="submission" date="2015-09" db="EMBL/GenBank/DDBJ databases">
        <authorList>
            <consortium name="Pathogen Informatics"/>
        </authorList>
    </citation>
    <scope>NUCLEOTIDE SEQUENCE [LARGE SCALE GENOMIC DNA]</scope>
    <source>
        <strain evidence="4 9">2789STDY5608849</strain>
        <strain evidence="5 10">2789STDY5834885</strain>
    </source>
</reference>
<feature type="domain" description="Stage IV sporulation protein A middle" evidence="2">
    <location>
        <begin position="238"/>
        <end position="414"/>
    </location>
</feature>
<dbReference type="EMBL" id="CYYV01000003">
    <property type="protein sequence ID" value="CUN79852.1"/>
    <property type="molecule type" value="Genomic_DNA"/>
</dbReference>
<evidence type="ECO:0000259" key="2">
    <source>
        <dbReference type="Pfam" id="PF20438"/>
    </source>
</evidence>
<feature type="domain" description="Stage IV sporulation protein A ATPase" evidence="1">
    <location>
        <begin position="1"/>
        <end position="236"/>
    </location>
</feature>
<dbReference type="Pfam" id="PF20439">
    <property type="entry name" value="SpoIVA_C"/>
    <property type="match status" value="1"/>
</dbReference>
<dbReference type="Gene3D" id="3.40.50.300">
    <property type="entry name" value="P-loop containing nucleotide triphosphate hydrolases"/>
    <property type="match status" value="1"/>
</dbReference>
<accession>A0A174LC09</accession>
<evidence type="ECO:0000313" key="12">
    <source>
        <dbReference type="Proteomes" id="UP000768180"/>
    </source>
</evidence>
<evidence type="ECO:0000313" key="4">
    <source>
        <dbReference type="EMBL" id="CUN79852.1"/>
    </source>
</evidence>
<evidence type="ECO:0000313" key="11">
    <source>
        <dbReference type="Proteomes" id="UP000737612"/>
    </source>
</evidence>
<dbReference type="EMBL" id="JAAITQ010000001">
    <property type="protein sequence ID" value="NSE14837.1"/>
    <property type="molecule type" value="Genomic_DNA"/>
</dbReference>
<evidence type="ECO:0000313" key="6">
    <source>
        <dbReference type="EMBL" id="MBN2953718.1"/>
    </source>
</evidence>
<dbReference type="NCBIfam" id="TIGR02836">
    <property type="entry name" value="spore_IV_A"/>
    <property type="match status" value="1"/>
</dbReference>
<reference evidence="8 12" key="2">
    <citation type="journal article" date="2020" name="Cell Host Microbe">
        <title>Functional and Genomic Variation between Human-Derived Isolates of Lachnospiraceae Reveals Inter- and Intra-Species Diversity.</title>
        <authorList>
            <person name="Sorbara M.T."/>
            <person name="Littmann E.R."/>
            <person name="Fontana E."/>
            <person name="Moody T.U."/>
            <person name="Kohout C.E."/>
            <person name="Gjonbalaj M."/>
            <person name="Eaton V."/>
            <person name="Seok R."/>
            <person name="Leiner I.M."/>
            <person name="Pamer E.G."/>
        </authorList>
    </citation>
    <scope>NUCLEOTIDE SEQUENCE [LARGE SCALE GENOMIC DNA]</scope>
    <source>
        <strain evidence="8 12">MSK.14.54</strain>
    </source>
</reference>
<dbReference type="GO" id="GO:0016887">
    <property type="term" value="F:ATP hydrolysis activity"/>
    <property type="evidence" value="ECO:0007669"/>
    <property type="project" value="InterPro"/>
</dbReference>
<dbReference type="InterPro" id="IPR014201">
    <property type="entry name" value="Spore_IV_A"/>
</dbReference>
<dbReference type="Proteomes" id="UP000095706">
    <property type="component" value="Unassembled WGS sequence"/>
</dbReference>
<dbReference type="PIRSF" id="PIRSF007466">
    <property type="entry name" value="SpoIVA"/>
    <property type="match status" value="1"/>
</dbReference>
<protein>
    <submittedName>
        <fullName evidence="6">Stage IV sporulation protein A</fullName>
    </submittedName>
</protein>
<dbReference type="SUPFAM" id="SSF52540">
    <property type="entry name" value="P-loop containing nucleoside triphosphate hydrolases"/>
    <property type="match status" value="1"/>
</dbReference>
<dbReference type="RefSeq" id="WP_022461834.1">
    <property type="nucleotide sequence ID" value="NZ_CABJFB010000001.1"/>
</dbReference>
<dbReference type="Pfam" id="PF09547">
    <property type="entry name" value="SpoIVA_ATPase"/>
    <property type="match status" value="1"/>
</dbReference>
<dbReference type="GO" id="GO:0005524">
    <property type="term" value="F:ATP binding"/>
    <property type="evidence" value="ECO:0007669"/>
    <property type="project" value="InterPro"/>
</dbReference>
<evidence type="ECO:0000313" key="9">
    <source>
        <dbReference type="Proteomes" id="UP000095706"/>
    </source>
</evidence>
<reference evidence="6" key="4">
    <citation type="submission" date="2021-02" db="EMBL/GenBank/DDBJ databases">
        <title>Metagenome-assembled genomes from human diarrheal sample B26.</title>
        <authorList>
            <person name="Ateba T.P."/>
            <person name="Alayande K.A."/>
            <person name="Mwanza M."/>
        </authorList>
    </citation>
    <scope>NUCLEOTIDE SEQUENCE</scope>
    <source>
        <strain evidence="6">06WH</strain>
    </source>
</reference>
<sequence length="489" mass="54937">MDAYSVYRDIQKRTKGQFLIGVVGPVRTGKSTLIRRFLEVLALPYLSEKEQAEVRDALPLSGEGKTITTVEPKFVPKDAVELQLGEGDPIRLRLIDCVGFLVPDAAGNLENEKERMVKTPWSEQAIPFREAAEIGTKKVIAEHSTIGLMVTCDGSFGELPRENFLQAEERTVAELKKQGKPFLILVNAKKPYREETQRQVKELETKFGVAAMAVNCDQLRKEDILHMLEKVLYEFPLQQMEFYIPKWVELLADDHPLKAELLQKIREMCREKTRLKDAVGGKTAIASQYVSQTLLQSMDLASGTVKVRIEVKEQYYYEMLSVLAGVEIKGEYDLVQTIRELSAQREEYRKVEDAIHAVRGCGYGVVIPGREEIQLEEPAVIHQGNKYGVKIKSVSPSIHMIKANIETEIAPIVGSEQQAEDLIAYIKESAKSPEGIWNTNIFGKSVEQLVDDGIRSKIAQITEDGQAKLQDSMQKIVNDSRGGMVCIII</sequence>
<evidence type="ECO:0000313" key="5">
    <source>
        <dbReference type="EMBL" id="CUP31942.1"/>
    </source>
</evidence>
<dbReference type="Pfam" id="PF20438">
    <property type="entry name" value="SpoIVA_middle"/>
    <property type="match status" value="1"/>
</dbReference>
<dbReference type="EMBL" id="CZAL01000008">
    <property type="protein sequence ID" value="CUP31942.1"/>
    <property type="molecule type" value="Genomic_DNA"/>
</dbReference>
<dbReference type="Proteomes" id="UP000737612">
    <property type="component" value="Unassembled WGS sequence"/>
</dbReference>